<dbReference type="SMART" id="SM00342">
    <property type="entry name" value="HTH_ARAC"/>
    <property type="match status" value="1"/>
</dbReference>
<evidence type="ECO:0000256" key="3">
    <source>
        <dbReference type="ARBA" id="ARBA00023163"/>
    </source>
</evidence>
<feature type="domain" description="HTH araC/xylS-type" evidence="4">
    <location>
        <begin position="180"/>
        <end position="284"/>
    </location>
</feature>
<gene>
    <name evidence="5" type="ORF">ACFS5M_03665</name>
</gene>
<dbReference type="PANTHER" id="PTHR43280">
    <property type="entry name" value="ARAC-FAMILY TRANSCRIPTIONAL REGULATOR"/>
    <property type="match status" value="1"/>
</dbReference>
<dbReference type="SUPFAM" id="SSF55781">
    <property type="entry name" value="GAF domain-like"/>
    <property type="match status" value="1"/>
</dbReference>
<dbReference type="InterPro" id="IPR018062">
    <property type="entry name" value="HTH_AraC-typ_CS"/>
</dbReference>
<evidence type="ECO:0000313" key="6">
    <source>
        <dbReference type="Proteomes" id="UP001597533"/>
    </source>
</evidence>
<dbReference type="EMBL" id="JBHUOV010000001">
    <property type="protein sequence ID" value="MFD2822752.1"/>
    <property type="molecule type" value="Genomic_DNA"/>
</dbReference>
<dbReference type="RefSeq" id="WP_183485900.1">
    <property type="nucleotide sequence ID" value="NZ_JBHUOV010000001.1"/>
</dbReference>
<dbReference type="Proteomes" id="UP001597533">
    <property type="component" value="Unassembled WGS sequence"/>
</dbReference>
<sequence>MKTAFEFIKSLNYFYSGMSSDIDEEEVLWYLARKIIMTLNFVDCVIYKYEKENNMLVQSAAFGTKNPYDDIIFNRIDIPVGSGVVGQVAETLIPEIVYDTTTDLRYIVDDKQRFSEICVPITIHGKLYGIIDCEHPDKEFFNQLHLQLLLLIASLSSQKIKEVRKNSKVSNLDNKLKYFEDLEGIMKQKKLYRDEQLTSLKLADELDISSGYLSKIVNEISGKPIIDYINEYRVNEIKEHIISEDFKNYTLLSIGLEAGFNSKASFYRNFKKLTDMSPSEYHKNSKKLYTFK</sequence>
<organism evidence="5 6">
    <name type="scientific">Lacinutrix iliipiscaria</name>
    <dbReference type="NCBI Taxonomy" id="1230532"/>
    <lineage>
        <taxon>Bacteria</taxon>
        <taxon>Pseudomonadati</taxon>
        <taxon>Bacteroidota</taxon>
        <taxon>Flavobacteriia</taxon>
        <taxon>Flavobacteriales</taxon>
        <taxon>Flavobacteriaceae</taxon>
        <taxon>Lacinutrix</taxon>
    </lineage>
</organism>
<proteinExistence type="predicted"/>
<protein>
    <submittedName>
        <fullName evidence="5">Helix-turn-helix domain-containing protein</fullName>
    </submittedName>
</protein>
<dbReference type="InterPro" id="IPR009057">
    <property type="entry name" value="Homeodomain-like_sf"/>
</dbReference>
<dbReference type="InterPro" id="IPR018060">
    <property type="entry name" value="HTH_AraC"/>
</dbReference>
<evidence type="ECO:0000256" key="1">
    <source>
        <dbReference type="ARBA" id="ARBA00023015"/>
    </source>
</evidence>
<dbReference type="PANTHER" id="PTHR43280:SF29">
    <property type="entry name" value="ARAC-FAMILY TRANSCRIPTIONAL REGULATOR"/>
    <property type="match status" value="1"/>
</dbReference>
<evidence type="ECO:0000313" key="5">
    <source>
        <dbReference type="EMBL" id="MFD2822752.1"/>
    </source>
</evidence>
<keyword evidence="2" id="KW-0238">DNA-binding</keyword>
<comment type="caution">
    <text evidence="5">The sequence shown here is derived from an EMBL/GenBank/DDBJ whole genome shotgun (WGS) entry which is preliminary data.</text>
</comment>
<dbReference type="InterPro" id="IPR029016">
    <property type="entry name" value="GAF-like_dom_sf"/>
</dbReference>
<name>A0ABW5WJC2_9FLAO</name>
<dbReference type="Pfam" id="PF12833">
    <property type="entry name" value="HTH_18"/>
    <property type="match status" value="1"/>
</dbReference>
<keyword evidence="6" id="KW-1185">Reference proteome</keyword>
<reference evidence="6" key="1">
    <citation type="journal article" date="2019" name="Int. J. Syst. Evol. Microbiol.">
        <title>The Global Catalogue of Microorganisms (GCM) 10K type strain sequencing project: providing services to taxonomists for standard genome sequencing and annotation.</title>
        <authorList>
            <consortium name="The Broad Institute Genomics Platform"/>
            <consortium name="The Broad Institute Genome Sequencing Center for Infectious Disease"/>
            <person name="Wu L."/>
            <person name="Ma J."/>
        </authorList>
    </citation>
    <scope>NUCLEOTIDE SEQUENCE [LARGE SCALE GENOMIC DNA]</scope>
    <source>
        <strain evidence="6">KCTC 32141</strain>
    </source>
</reference>
<dbReference type="PROSITE" id="PS00041">
    <property type="entry name" value="HTH_ARAC_FAMILY_1"/>
    <property type="match status" value="1"/>
</dbReference>
<dbReference type="SUPFAM" id="SSF46689">
    <property type="entry name" value="Homeodomain-like"/>
    <property type="match status" value="1"/>
</dbReference>
<evidence type="ECO:0000259" key="4">
    <source>
        <dbReference type="PROSITE" id="PS01124"/>
    </source>
</evidence>
<dbReference type="SMART" id="SM00065">
    <property type="entry name" value="GAF"/>
    <property type="match status" value="1"/>
</dbReference>
<dbReference type="Gene3D" id="3.30.450.40">
    <property type="match status" value="1"/>
</dbReference>
<dbReference type="Pfam" id="PF13185">
    <property type="entry name" value="GAF_2"/>
    <property type="match status" value="1"/>
</dbReference>
<keyword evidence="3" id="KW-0804">Transcription</keyword>
<dbReference type="InterPro" id="IPR003018">
    <property type="entry name" value="GAF"/>
</dbReference>
<keyword evidence="1" id="KW-0805">Transcription regulation</keyword>
<evidence type="ECO:0000256" key="2">
    <source>
        <dbReference type="ARBA" id="ARBA00023125"/>
    </source>
</evidence>
<dbReference type="PROSITE" id="PS01124">
    <property type="entry name" value="HTH_ARAC_FAMILY_2"/>
    <property type="match status" value="1"/>
</dbReference>
<dbReference type="Gene3D" id="1.10.10.60">
    <property type="entry name" value="Homeodomain-like"/>
    <property type="match status" value="2"/>
</dbReference>
<accession>A0ABW5WJC2</accession>